<evidence type="ECO:0008006" key="4">
    <source>
        <dbReference type="Google" id="ProtNLM"/>
    </source>
</evidence>
<dbReference type="InterPro" id="IPR029069">
    <property type="entry name" value="HotDog_dom_sf"/>
</dbReference>
<protein>
    <recommendedName>
        <fullName evidence="4">PaaI family thioesterase</fullName>
    </recommendedName>
</protein>
<feature type="region of interest" description="Disordered" evidence="1">
    <location>
        <begin position="1"/>
        <end position="24"/>
    </location>
</feature>
<dbReference type="RefSeq" id="WP_138458385.1">
    <property type="nucleotide sequence ID" value="NZ_VBUU01000035.1"/>
</dbReference>
<dbReference type="OrthoDB" id="3213063at2"/>
<sequence>MADEARTSHEKPGAGASPVPRFGEQPLTQTVAAAAAMRRVCNLLLWLEHHHPAVDDIVDQLAAWERELAAAVPPDPAPRIGDNAHDGQRVYLDHAADIGAYNPCFPEYVFDHADATTARGRVSFPLVYEGPPGLVHGGFLGVFFDCVVQQHCCRTGVAGKTRSMDITYRRPTPILTELDFEITRSVLDRQVQSSARLLVRDEVLCSALVRTVAVPLDQMSTTRYGKRRAHPTTATAGLLSAERGERNR</sequence>
<dbReference type="AlphaFoldDB" id="A0A5R8P805"/>
<accession>A0A5R8P805</accession>
<feature type="compositionally biased region" description="Basic and acidic residues" evidence="1">
    <location>
        <begin position="1"/>
        <end position="12"/>
    </location>
</feature>
<dbReference type="EMBL" id="VBUU01000035">
    <property type="protein sequence ID" value="TLF98264.1"/>
    <property type="molecule type" value="Genomic_DNA"/>
</dbReference>
<name>A0A5R8P805_9NOCA</name>
<dbReference type="Gene3D" id="3.10.129.10">
    <property type="entry name" value="Hotdog Thioesterase"/>
    <property type="match status" value="1"/>
</dbReference>
<reference evidence="2 3" key="1">
    <citation type="submission" date="2019-05" db="EMBL/GenBank/DDBJ databases">
        <title>Genomes sequences of two Nocardia cyriacigeorgica environmental isolates, type strains Nocardia asteroides ATCC 19247 and Nocardia cyriacigeorgica DSM 44484.</title>
        <authorList>
            <person name="Vautrin F."/>
            <person name="Bergeron E."/>
            <person name="Dubost A."/>
            <person name="Abrouk D."/>
            <person name="Rodriguez Nava V."/>
            <person name="Pujic P."/>
        </authorList>
    </citation>
    <scope>NUCLEOTIDE SEQUENCE [LARGE SCALE GENOMIC DNA]</scope>
    <source>
        <strain evidence="2 3">EML 1456</strain>
    </source>
</reference>
<gene>
    <name evidence="2" type="ORF">FEK35_25545</name>
</gene>
<dbReference type="SUPFAM" id="SSF54637">
    <property type="entry name" value="Thioesterase/thiol ester dehydrase-isomerase"/>
    <property type="match status" value="1"/>
</dbReference>
<organism evidence="2 3">
    <name type="scientific">Nocardia cyriacigeorgica</name>
    <dbReference type="NCBI Taxonomy" id="135487"/>
    <lineage>
        <taxon>Bacteria</taxon>
        <taxon>Bacillati</taxon>
        <taxon>Actinomycetota</taxon>
        <taxon>Actinomycetes</taxon>
        <taxon>Mycobacteriales</taxon>
        <taxon>Nocardiaceae</taxon>
        <taxon>Nocardia</taxon>
    </lineage>
</organism>
<dbReference type="Proteomes" id="UP000308349">
    <property type="component" value="Unassembled WGS sequence"/>
</dbReference>
<comment type="caution">
    <text evidence="2">The sequence shown here is derived from an EMBL/GenBank/DDBJ whole genome shotgun (WGS) entry which is preliminary data.</text>
</comment>
<evidence type="ECO:0000313" key="3">
    <source>
        <dbReference type="Proteomes" id="UP000308349"/>
    </source>
</evidence>
<proteinExistence type="predicted"/>
<evidence type="ECO:0000313" key="2">
    <source>
        <dbReference type="EMBL" id="TLF98264.1"/>
    </source>
</evidence>
<feature type="region of interest" description="Disordered" evidence="1">
    <location>
        <begin position="222"/>
        <end position="248"/>
    </location>
</feature>
<evidence type="ECO:0000256" key="1">
    <source>
        <dbReference type="SAM" id="MobiDB-lite"/>
    </source>
</evidence>